<dbReference type="Pfam" id="PF07600">
    <property type="entry name" value="DUF1564"/>
    <property type="match status" value="1"/>
</dbReference>
<proteinExistence type="predicted"/>
<accession>A0A5F1YEN6</accession>
<protein>
    <submittedName>
        <fullName evidence="1">DUF1564 family protein</fullName>
    </submittedName>
</protein>
<dbReference type="InterPro" id="IPR011458">
    <property type="entry name" value="DUF1564"/>
</dbReference>
<gene>
    <name evidence="1" type="ORF">EHQ17_03410</name>
</gene>
<dbReference type="Proteomes" id="UP000298277">
    <property type="component" value="Unassembled WGS sequence"/>
</dbReference>
<reference evidence="1" key="1">
    <citation type="journal article" date="2019" name="PLoS Negl. Trop. Dis.">
        <title>Revisiting the worldwide diversity of Leptospira species in the environment.</title>
        <authorList>
            <person name="Vincent A.T."/>
            <person name="Schiettekatte O."/>
            <person name="Bourhy P."/>
            <person name="Veyrier F.J."/>
            <person name="Picardeau M."/>
        </authorList>
    </citation>
    <scope>NUCLEOTIDE SEQUENCE [LARGE SCALE GENOMIC DNA]</scope>
    <source>
        <strain evidence="1">201800299</strain>
    </source>
</reference>
<keyword evidence="2" id="KW-1185">Reference proteome</keyword>
<sequence length="160" mass="18853">EILSSHSENNITCSFLIPRRIYGKLNNLEKRKIGKNLNILLMKYETRILKSKRFHNKTATSLYQKKGSDLLKLNVRIPTIYWEQLTAFARSHGVSNCYLYQILLIWEYFQNSEQGKKSFFYKKNPKQRIALFWLLDVNSSFSWRTILKISSNTLGDSGYS</sequence>
<dbReference type="RefSeq" id="WP_135736135.1">
    <property type="nucleotide sequence ID" value="NZ_RQFA01000015.1"/>
</dbReference>
<name>A0A5F1YEN6_9LEPT</name>
<evidence type="ECO:0000313" key="2">
    <source>
        <dbReference type="Proteomes" id="UP000298277"/>
    </source>
</evidence>
<dbReference type="AlphaFoldDB" id="A0A5F1YEN6"/>
<comment type="caution">
    <text evidence="1">The sequence shown here is derived from an EMBL/GenBank/DDBJ whole genome shotgun (WGS) entry which is preliminary data.</text>
</comment>
<feature type="non-terminal residue" evidence="1">
    <location>
        <position position="1"/>
    </location>
</feature>
<evidence type="ECO:0000313" key="1">
    <source>
        <dbReference type="EMBL" id="TGK37247.1"/>
    </source>
</evidence>
<dbReference type="EMBL" id="RQFA01000015">
    <property type="protein sequence ID" value="TGK37247.1"/>
    <property type="molecule type" value="Genomic_DNA"/>
</dbReference>
<organism evidence="1 2">
    <name type="scientific">Leptospira gomenensis</name>
    <dbReference type="NCBI Taxonomy" id="2484974"/>
    <lineage>
        <taxon>Bacteria</taxon>
        <taxon>Pseudomonadati</taxon>
        <taxon>Spirochaetota</taxon>
        <taxon>Spirochaetia</taxon>
        <taxon>Leptospirales</taxon>
        <taxon>Leptospiraceae</taxon>
        <taxon>Leptospira</taxon>
    </lineage>
</organism>